<accession>A0ABP8G414</accession>
<name>A0ABP8G414_9SPHI</name>
<dbReference type="SUPFAM" id="SSF55781">
    <property type="entry name" value="GAF domain-like"/>
    <property type="match status" value="1"/>
</dbReference>
<organism evidence="6 7">
    <name type="scientific">Mucilaginibacter gynuensis</name>
    <dbReference type="NCBI Taxonomy" id="1302236"/>
    <lineage>
        <taxon>Bacteria</taxon>
        <taxon>Pseudomonadati</taxon>
        <taxon>Bacteroidota</taxon>
        <taxon>Sphingobacteriia</taxon>
        <taxon>Sphingobacteriales</taxon>
        <taxon>Sphingobacteriaceae</taxon>
        <taxon>Mucilaginibacter</taxon>
    </lineage>
</organism>
<dbReference type="Pfam" id="PF09339">
    <property type="entry name" value="HTH_IclR"/>
    <property type="match status" value="1"/>
</dbReference>
<dbReference type="SMART" id="SM00346">
    <property type="entry name" value="HTH_ICLR"/>
    <property type="match status" value="1"/>
</dbReference>
<comment type="caution">
    <text evidence="6">The sequence shown here is derived from an EMBL/GenBank/DDBJ whole genome shotgun (WGS) entry which is preliminary data.</text>
</comment>
<dbReference type="SUPFAM" id="SSF46785">
    <property type="entry name" value="Winged helix' DNA-binding domain"/>
    <property type="match status" value="1"/>
</dbReference>
<evidence type="ECO:0000259" key="5">
    <source>
        <dbReference type="PROSITE" id="PS51078"/>
    </source>
</evidence>
<sequence>MDNKEANNGSMIAKSMEVLELLAAHPTGLTLQEMVSLLKYPKSSVYKIASTLYGLNYLGKELDSLKYYLSRKLLMLGLSAVSGYDIIERSKEHMIRLRDEIGESIMIGTLLDKEAILLHQYQGTIDFVFLLKQGMRFSLHSTAPGKVLLAFLPPKEQKDKIDNIELDEINEYTITDKDVLRKELAKIVHDGYAADINETVMGVHCVAAPIFDETNNVIACVWTSGPAGRLPEENIPHIARQIVNCAMAISYNIGYKKQK</sequence>
<dbReference type="Proteomes" id="UP001500582">
    <property type="component" value="Unassembled WGS sequence"/>
</dbReference>
<evidence type="ECO:0000256" key="1">
    <source>
        <dbReference type="ARBA" id="ARBA00023015"/>
    </source>
</evidence>
<evidence type="ECO:0000259" key="4">
    <source>
        <dbReference type="PROSITE" id="PS51077"/>
    </source>
</evidence>
<keyword evidence="2" id="KW-0238">DNA-binding</keyword>
<gene>
    <name evidence="6" type="ORF">GCM10023149_14310</name>
</gene>
<keyword evidence="7" id="KW-1185">Reference proteome</keyword>
<evidence type="ECO:0000256" key="2">
    <source>
        <dbReference type="ARBA" id="ARBA00023125"/>
    </source>
</evidence>
<dbReference type="InterPro" id="IPR050707">
    <property type="entry name" value="HTH_MetabolicPath_Reg"/>
</dbReference>
<dbReference type="PROSITE" id="PS51077">
    <property type="entry name" value="HTH_ICLR"/>
    <property type="match status" value="1"/>
</dbReference>
<dbReference type="PANTHER" id="PTHR30136">
    <property type="entry name" value="HELIX-TURN-HELIX TRANSCRIPTIONAL REGULATOR, ICLR FAMILY"/>
    <property type="match status" value="1"/>
</dbReference>
<keyword evidence="1" id="KW-0805">Transcription regulation</keyword>
<feature type="domain" description="HTH iclR-type" evidence="4">
    <location>
        <begin position="9"/>
        <end position="71"/>
    </location>
</feature>
<dbReference type="InterPro" id="IPR014757">
    <property type="entry name" value="Tscrpt_reg_IclR_C"/>
</dbReference>
<feature type="domain" description="IclR-ED" evidence="5">
    <location>
        <begin position="72"/>
        <end position="255"/>
    </location>
</feature>
<dbReference type="InterPro" id="IPR029016">
    <property type="entry name" value="GAF-like_dom_sf"/>
</dbReference>
<dbReference type="RefSeq" id="WP_345210336.1">
    <property type="nucleotide sequence ID" value="NZ_BAABFT010000003.1"/>
</dbReference>
<dbReference type="PROSITE" id="PS51078">
    <property type="entry name" value="ICLR_ED"/>
    <property type="match status" value="1"/>
</dbReference>
<reference evidence="7" key="1">
    <citation type="journal article" date="2019" name="Int. J. Syst. Evol. Microbiol.">
        <title>The Global Catalogue of Microorganisms (GCM) 10K type strain sequencing project: providing services to taxonomists for standard genome sequencing and annotation.</title>
        <authorList>
            <consortium name="The Broad Institute Genomics Platform"/>
            <consortium name="The Broad Institute Genome Sequencing Center for Infectious Disease"/>
            <person name="Wu L."/>
            <person name="Ma J."/>
        </authorList>
    </citation>
    <scope>NUCLEOTIDE SEQUENCE [LARGE SCALE GENOMIC DNA]</scope>
    <source>
        <strain evidence="7">JCM 17705</strain>
    </source>
</reference>
<evidence type="ECO:0000313" key="6">
    <source>
        <dbReference type="EMBL" id="GAA4316986.1"/>
    </source>
</evidence>
<dbReference type="Gene3D" id="1.10.10.10">
    <property type="entry name" value="Winged helix-like DNA-binding domain superfamily/Winged helix DNA-binding domain"/>
    <property type="match status" value="1"/>
</dbReference>
<protein>
    <submittedName>
        <fullName evidence="6">IclR family transcriptional regulator</fullName>
    </submittedName>
</protein>
<dbReference type="Pfam" id="PF01614">
    <property type="entry name" value="IclR_C"/>
    <property type="match status" value="1"/>
</dbReference>
<evidence type="ECO:0000313" key="7">
    <source>
        <dbReference type="Proteomes" id="UP001500582"/>
    </source>
</evidence>
<dbReference type="Gene3D" id="3.30.450.40">
    <property type="match status" value="1"/>
</dbReference>
<proteinExistence type="predicted"/>
<dbReference type="InterPro" id="IPR005471">
    <property type="entry name" value="Tscrpt_reg_IclR_N"/>
</dbReference>
<keyword evidence="3" id="KW-0804">Transcription</keyword>
<dbReference type="PANTHER" id="PTHR30136:SF35">
    <property type="entry name" value="HTH-TYPE TRANSCRIPTIONAL REGULATOR RV1719"/>
    <property type="match status" value="1"/>
</dbReference>
<dbReference type="InterPro" id="IPR036388">
    <property type="entry name" value="WH-like_DNA-bd_sf"/>
</dbReference>
<evidence type="ECO:0000256" key="3">
    <source>
        <dbReference type="ARBA" id="ARBA00023163"/>
    </source>
</evidence>
<dbReference type="EMBL" id="BAABFT010000003">
    <property type="protein sequence ID" value="GAA4316986.1"/>
    <property type="molecule type" value="Genomic_DNA"/>
</dbReference>
<dbReference type="InterPro" id="IPR036390">
    <property type="entry name" value="WH_DNA-bd_sf"/>
</dbReference>